<proteinExistence type="predicted"/>
<feature type="region of interest" description="Disordered" evidence="1">
    <location>
        <begin position="52"/>
        <end position="99"/>
    </location>
</feature>
<evidence type="ECO:0000313" key="2">
    <source>
        <dbReference type="EMBL" id="KAK9124690.1"/>
    </source>
</evidence>
<organism evidence="2 3">
    <name type="scientific">Stephania japonica</name>
    <dbReference type="NCBI Taxonomy" id="461633"/>
    <lineage>
        <taxon>Eukaryota</taxon>
        <taxon>Viridiplantae</taxon>
        <taxon>Streptophyta</taxon>
        <taxon>Embryophyta</taxon>
        <taxon>Tracheophyta</taxon>
        <taxon>Spermatophyta</taxon>
        <taxon>Magnoliopsida</taxon>
        <taxon>Ranunculales</taxon>
        <taxon>Menispermaceae</taxon>
        <taxon>Menispermoideae</taxon>
        <taxon>Cissampelideae</taxon>
        <taxon>Stephania</taxon>
    </lineage>
</organism>
<dbReference type="PANTHER" id="PTHR33257">
    <property type="entry name" value="OS05G0165500 PROTEIN"/>
    <property type="match status" value="1"/>
</dbReference>
<dbReference type="EMBL" id="JBBNAE010000005">
    <property type="protein sequence ID" value="KAK9124690.1"/>
    <property type="molecule type" value="Genomic_DNA"/>
</dbReference>
<feature type="compositionally biased region" description="Basic residues" evidence="1">
    <location>
        <begin position="80"/>
        <end position="89"/>
    </location>
</feature>
<keyword evidence="3" id="KW-1185">Reference proteome</keyword>
<accession>A0AAP0P0T7</accession>
<dbReference type="PANTHER" id="PTHR33257:SF58">
    <property type="entry name" value="REJ DOMAIN-CONTAINING PROTEIN"/>
    <property type="match status" value="1"/>
</dbReference>
<evidence type="ECO:0000313" key="3">
    <source>
        <dbReference type="Proteomes" id="UP001417504"/>
    </source>
</evidence>
<protein>
    <submittedName>
        <fullName evidence="2">Uncharacterized protein</fullName>
    </submittedName>
</protein>
<dbReference type="Proteomes" id="UP001417504">
    <property type="component" value="Unassembled WGS sequence"/>
</dbReference>
<feature type="region of interest" description="Disordered" evidence="1">
    <location>
        <begin position="112"/>
        <end position="167"/>
    </location>
</feature>
<name>A0AAP0P0T7_9MAGN</name>
<comment type="caution">
    <text evidence="2">The sequence shown here is derived from an EMBL/GenBank/DDBJ whole genome shotgun (WGS) entry which is preliminary data.</text>
</comment>
<gene>
    <name evidence="2" type="ORF">Sjap_014292</name>
</gene>
<evidence type="ECO:0000256" key="1">
    <source>
        <dbReference type="SAM" id="MobiDB-lite"/>
    </source>
</evidence>
<dbReference type="AlphaFoldDB" id="A0AAP0P0T7"/>
<reference evidence="2 3" key="1">
    <citation type="submission" date="2024-01" db="EMBL/GenBank/DDBJ databases">
        <title>Genome assemblies of Stephania.</title>
        <authorList>
            <person name="Yang L."/>
        </authorList>
    </citation>
    <scope>NUCLEOTIDE SEQUENCE [LARGE SCALE GENOMIC DNA]</scope>
    <source>
        <strain evidence="2">QJT</strain>
        <tissue evidence="2">Leaf</tissue>
    </source>
</reference>
<sequence>MSTTKPDHNPNKALQIKQDDKFFTRLMSKESSLANPSFRVYYGGATGAVPFMWESQPGTPKHKFHDTSLPPLTPPPSYHSKFHSPKKKPNTNNKSSPNPIIAIFPKFAKRWQLSASPPPSSPLSSSSSSRSSAFSSPSLKGAASSFHRRRSSSVSSLIREGMICRMR</sequence>
<feature type="compositionally biased region" description="Low complexity" evidence="1">
    <location>
        <begin position="90"/>
        <end position="99"/>
    </location>
</feature>
<feature type="compositionally biased region" description="Low complexity" evidence="1">
    <location>
        <begin position="122"/>
        <end position="139"/>
    </location>
</feature>